<dbReference type="PROSITE" id="PS51257">
    <property type="entry name" value="PROKAR_LIPOPROTEIN"/>
    <property type="match status" value="1"/>
</dbReference>
<dbReference type="Proteomes" id="UP000471120">
    <property type="component" value="Unassembled WGS sequence"/>
</dbReference>
<keyword evidence="2" id="KW-0732">Signal</keyword>
<dbReference type="AlphaFoldDB" id="A0A6P2CF24"/>
<gene>
    <name evidence="3" type="ORF">DW322_14180</name>
</gene>
<organism evidence="3 4">
    <name type="scientific">Rhodococcus rhodnii</name>
    <dbReference type="NCBI Taxonomy" id="38312"/>
    <lineage>
        <taxon>Bacteria</taxon>
        <taxon>Bacillati</taxon>
        <taxon>Actinomycetota</taxon>
        <taxon>Actinomycetes</taxon>
        <taxon>Mycobacteriales</taxon>
        <taxon>Nocardiaceae</taxon>
        <taxon>Rhodococcus</taxon>
    </lineage>
</organism>
<comment type="caution">
    <text evidence="3">The sequence shown here is derived from an EMBL/GenBank/DDBJ whole genome shotgun (WGS) entry which is preliminary data.</text>
</comment>
<dbReference type="CDD" id="cd06577">
    <property type="entry name" value="PASTA_pknB"/>
    <property type="match status" value="1"/>
</dbReference>
<evidence type="ECO:0000256" key="1">
    <source>
        <dbReference type="SAM" id="MobiDB-lite"/>
    </source>
</evidence>
<feature type="compositionally biased region" description="Low complexity" evidence="1">
    <location>
        <begin position="31"/>
        <end position="44"/>
    </location>
</feature>
<dbReference type="RefSeq" id="WP_010839699.1">
    <property type="nucleotide sequence ID" value="NZ_QRCM01000001.1"/>
</dbReference>
<feature type="signal peptide" evidence="2">
    <location>
        <begin position="1"/>
        <end position="24"/>
    </location>
</feature>
<proteinExistence type="predicted"/>
<accession>A0A6P2CF24</accession>
<reference evidence="3 4" key="1">
    <citation type="submission" date="2018-07" db="EMBL/GenBank/DDBJ databases">
        <title>Genome sequence of Rhodococcus rhodnii ATCC 35071 from Rhodnius prolixus.</title>
        <authorList>
            <person name="Patel V."/>
            <person name="Vogel K.J."/>
        </authorList>
    </citation>
    <scope>NUCLEOTIDE SEQUENCE [LARGE SCALE GENOMIC DNA]</scope>
    <source>
        <strain evidence="3 4">ATCC 35071</strain>
    </source>
</reference>
<dbReference type="Gene3D" id="3.30.10.20">
    <property type="match status" value="1"/>
</dbReference>
<dbReference type="InterPro" id="IPR005543">
    <property type="entry name" value="PASTA_dom"/>
</dbReference>
<protein>
    <recommendedName>
        <fullName evidence="5">PASTA domain-containing protein</fullName>
    </recommendedName>
</protein>
<evidence type="ECO:0000313" key="4">
    <source>
        <dbReference type="Proteomes" id="UP000471120"/>
    </source>
</evidence>
<sequence>MNWKRVTGGVGCALLLSVSVLGCAEDDDTEATPTTLPPATATEPGSDQSGVVMPDYEGTSLRDARIGLEQLGLNLDRVSTIRSWDEVDEERLDADQMSEEEAAQAFDSMVTDGGDDNGIVAFTLPEPQETVPPGSDVWVILEPR</sequence>
<feature type="chain" id="PRO_5039144632" description="PASTA domain-containing protein" evidence="2">
    <location>
        <begin position="25"/>
        <end position="144"/>
    </location>
</feature>
<dbReference type="EMBL" id="QRCM01000001">
    <property type="protein sequence ID" value="TXG91155.1"/>
    <property type="molecule type" value="Genomic_DNA"/>
</dbReference>
<evidence type="ECO:0000313" key="3">
    <source>
        <dbReference type="EMBL" id="TXG91155.1"/>
    </source>
</evidence>
<name>A0A6P2CF24_9NOCA</name>
<feature type="region of interest" description="Disordered" evidence="1">
    <location>
        <begin position="109"/>
        <end position="135"/>
    </location>
</feature>
<evidence type="ECO:0000256" key="2">
    <source>
        <dbReference type="SAM" id="SignalP"/>
    </source>
</evidence>
<evidence type="ECO:0008006" key="5">
    <source>
        <dbReference type="Google" id="ProtNLM"/>
    </source>
</evidence>
<feature type="region of interest" description="Disordered" evidence="1">
    <location>
        <begin position="27"/>
        <end position="55"/>
    </location>
</feature>